<dbReference type="Proteomes" id="UP000187158">
    <property type="component" value="Unassembled WGS sequence"/>
</dbReference>
<evidence type="ECO:0000313" key="4">
    <source>
        <dbReference type="EMBL" id="OMD32010.1"/>
    </source>
</evidence>
<evidence type="ECO:0000256" key="1">
    <source>
        <dbReference type="SAM" id="SignalP"/>
    </source>
</evidence>
<dbReference type="OrthoDB" id="2605982at2"/>
<proteinExistence type="predicted"/>
<dbReference type="Proteomes" id="UP000187465">
    <property type="component" value="Unassembled WGS sequence"/>
</dbReference>
<gene>
    <name evidence="4" type="ORF">BJP51_17365</name>
    <name evidence="3" type="ORF">BSO21_25895</name>
    <name evidence="2" type="ORF">CD191_04000</name>
</gene>
<feature type="signal peptide" evidence="1">
    <location>
        <begin position="1"/>
        <end position="22"/>
    </location>
</feature>
<keyword evidence="5" id="KW-1185">Reference proteome</keyword>
<protein>
    <recommendedName>
        <fullName evidence="8">DUF4358 domain-containing protein</fullName>
    </recommendedName>
</protein>
<dbReference type="STRING" id="189426.PODO_03955"/>
<reference evidence="4 6" key="1">
    <citation type="submission" date="2016-10" db="EMBL/GenBank/DDBJ databases">
        <title>Paenibacillus species isolates.</title>
        <authorList>
            <person name="Beno S.M."/>
        </authorList>
    </citation>
    <scope>NUCLEOTIDE SEQUENCE [LARGE SCALE GENOMIC DNA]</scope>
    <source>
        <strain evidence="3 5">FSL H7-0433</strain>
        <strain evidence="4 6">FSL H7-0604</strain>
    </source>
</reference>
<organism evidence="4 6">
    <name type="scientific">Paenibacillus odorifer</name>
    <dbReference type="NCBI Taxonomy" id="189426"/>
    <lineage>
        <taxon>Bacteria</taxon>
        <taxon>Bacillati</taxon>
        <taxon>Bacillota</taxon>
        <taxon>Bacilli</taxon>
        <taxon>Bacillales</taxon>
        <taxon>Paenibacillaceae</taxon>
        <taxon>Paenibacillus</taxon>
    </lineage>
</organism>
<name>A0A1R0XAP9_9BACL</name>
<dbReference type="Pfam" id="PF14270">
    <property type="entry name" value="DUF4358"/>
    <property type="match status" value="1"/>
</dbReference>
<dbReference type="EMBL" id="CP021965">
    <property type="protein sequence ID" value="AWV31856.1"/>
    <property type="molecule type" value="Genomic_DNA"/>
</dbReference>
<dbReference type="RefSeq" id="WP_036684911.1">
    <property type="nucleotide sequence ID" value="NZ_CP009428.1"/>
</dbReference>
<evidence type="ECO:0000313" key="6">
    <source>
        <dbReference type="Proteomes" id="UP000187465"/>
    </source>
</evidence>
<dbReference type="PROSITE" id="PS51257">
    <property type="entry name" value="PROKAR_LIPOPROTEIN"/>
    <property type="match status" value="1"/>
</dbReference>
<dbReference type="GeneID" id="31569411"/>
<dbReference type="InterPro" id="IPR025648">
    <property type="entry name" value="DUF4358"/>
</dbReference>
<accession>A0A1R0XAP9</accession>
<evidence type="ECO:0000313" key="2">
    <source>
        <dbReference type="EMBL" id="AWV31856.1"/>
    </source>
</evidence>
<dbReference type="EMBL" id="MPVP01000249">
    <property type="protein sequence ID" value="OMD19002.1"/>
    <property type="molecule type" value="Genomic_DNA"/>
</dbReference>
<evidence type="ECO:0000313" key="5">
    <source>
        <dbReference type="Proteomes" id="UP000187158"/>
    </source>
</evidence>
<dbReference type="AlphaFoldDB" id="A0A1R0XAP9"/>
<evidence type="ECO:0000313" key="7">
    <source>
        <dbReference type="Proteomes" id="UP000249163"/>
    </source>
</evidence>
<dbReference type="KEGG" id="pod:PODO_03955"/>
<sequence length="166" mass="18812">MKKHTFMLALTIVLSVVLGACSSNNSNNGAAIETNLTAKEMVDQMLSKVEQPSLMELDAATVEQLYHLNPELLEDYSIRMPMMNVKTNEIAVLKVKDVKDMTTVEDAIKARATDVQKQFETYLPDQYENAKNYKLIKKGNYFLFVIADPADQDKLVADFDTYFTEK</sequence>
<dbReference type="Proteomes" id="UP000249163">
    <property type="component" value="Chromosome"/>
</dbReference>
<evidence type="ECO:0008006" key="8">
    <source>
        <dbReference type="Google" id="ProtNLM"/>
    </source>
</evidence>
<feature type="chain" id="PRO_5044564540" description="DUF4358 domain-containing protein" evidence="1">
    <location>
        <begin position="23"/>
        <end position="166"/>
    </location>
</feature>
<reference evidence="2 7" key="2">
    <citation type="submission" date="2017-06" db="EMBL/GenBank/DDBJ databases">
        <title>Complete genome sequence of Paenibacillus odorifer CBA7130.</title>
        <authorList>
            <person name="Nam Y.-D."/>
            <person name="Kang J."/>
            <person name="Chung W.-H."/>
        </authorList>
    </citation>
    <scope>NUCLEOTIDE SEQUENCE [LARGE SCALE GENOMIC DNA]</scope>
    <source>
        <strain evidence="2 7">CBA7130</strain>
    </source>
</reference>
<dbReference type="EMBL" id="MKQP01000019">
    <property type="protein sequence ID" value="OMD32010.1"/>
    <property type="molecule type" value="Genomic_DNA"/>
</dbReference>
<evidence type="ECO:0000313" key="3">
    <source>
        <dbReference type="EMBL" id="OMD19002.1"/>
    </source>
</evidence>
<keyword evidence="1" id="KW-0732">Signal</keyword>
<dbReference type="eggNOG" id="ENOG503321F">
    <property type="taxonomic scope" value="Bacteria"/>
</dbReference>